<dbReference type="OrthoDB" id="270889at2"/>
<dbReference type="PROSITE" id="PS50072">
    <property type="entry name" value="CSA_PPIASE_2"/>
    <property type="match status" value="1"/>
</dbReference>
<dbReference type="AlphaFoldDB" id="A0A5C6A969"/>
<gene>
    <name evidence="3" type="primary">ppiB_3</name>
    <name evidence="3" type="ORF">Pla108_29350</name>
</gene>
<feature type="chain" id="PRO_5022820120" evidence="1">
    <location>
        <begin position="25"/>
        <end position="297"/>
    </location>
</feature>
<dbReference type="InterPro" id="IPR013424">
    <property type="entry name" value="Ice-binding_C"/>
</dbReference>
<comment type="caution">
    <text evidence="3">The sequence shown here is derived from an EMBL/GenBank/DDBJ whole genome shotgun (WGS) entry which is preliminary data.</text>
</comment>
<dbReference type="GO" id="GO:0003755">
    <property type="term" value="F:peptidyl-prolyl cis-trans isomerase activity"/>
    <property type="evidence" value="ECO:0007669"/>
    <property type="project" value="UniProtKB-EC"/>
</dbReference>
<name>A0A5C6A969_9BACT</name>
<dbReference type="InterPro" id="IPR002130">
    <property type="entry name" value="Cyclophilin-type_PPIase_dom"/>
</dbReference>
<evidence type="ECO:0000259" key="2">
    <source>
        <dbReference type="PROSITE" id="PS50072"/>
    </source>
</evidence>
<accession>A0A5C6A969</accession>
<feature type="domain" description="PPIase cyclophilin-type" evidence="2">
    <location>
        <begin position="40"/>
        <end position="205"/>
    </location>
</feature>
<evidence type="ECO:0000313" key="3">
    <source>
        <dbReference type="EMBL" id="TWT95858.1"/>
    </source>
</evidence>
<feature type="signal peptide" evidence="1">
    <location>
        <begin position="1"/>
        <end position="24"/>
    </location>
</feature>
<dbReference type="Gene3D" id="2.40.100.10">
    <property type="entry name" value="Cyclophilin-like"/>
    <property type="match status" value="1"/>
</dbReference>
<dbReference type="SUPFAM" id="SSF50891">
    <property type="entry name" value="Cyclophilin-like"/>
    <property type="match status" value="1"/>
</dbReference>
<organism evidence="3 4">
    <name type="scientific">Botrimarina colliarenosi</name>
    <dbReference type="NCBI Taxonomy" id="2528001"/>
    <lineage>
        <taxon>Bacteria</taxon>
        <taxon>Pseudomonadati</taxon>
        <taxon>Planctomycetota</taxon>
        <taxon>Planctomycetia</taxon>
        <taxon>Pirellulales</taxon>
        <taxon>Lacipirellulaceae</taxon>
        <taxon>Botrimarina</taxon>
    </lineage>
</organism>
<keyword evidence="3" id="KW-0413">Isomerase</keyword>
<keyword evidence="1" id="KW-0732">Signal</keyword>
<dbReference type="Proteomes" id="UP000317421">
    <property type="component" value="Unassembled WGS sequence"/>
</dbReference>
<protein>
    <submittedName>
        <fullName evidence="3">Peptidyl-prolyl cis-trans isomerase B</fullName>
        <ecNumber evidence="3">5.2.1.8</ecNumber>
    </submittedName>
</protein>
<reference evidence="3 4" key="1">
    <citation type="submission" date="2019-02" db="EMBL/GenBank/DDBJ databases">
        <title>Deep-cultivation of Planctomycetes and their phenomic and genomic characterization uncovers novel biology.</title>
        <authorList>
            <person name="Wiegand S."/>
            <person name="Jogler M."/>
            <person name="Boedeker C."/>
            <person name="Pinto D."/>
            <person name="Vollmers J."/>
            <person name="Rivas-Marin E."/>
            <person name="Kohn T."/>
            <person name="Peeters S.H."/>
            <person name="Heuer A."/>
            <person name="Rast P."/>
            <person name="Oberbeckmann S."/>
            <person name="Bunk B."/>
            <person name="Jeske O."/>
            <person name="Meyerdierks A."/>
            <person name="Storesund J.E."/>
            <person name="Kallscheuer N."/>
            <person name="Luecker S."/>
            <person name="Lage O.M."/>
            <person name="Pohl T."/>
            <person name="Merkel B.J."/>
            <person name="Hornburger P."/>
            <person name="Mueller R.-W."/>
            <person name="Bruemmer F."/>
            <person name="Labrenz M."/>
            <person name="Spormann A.M."/>
            <person name="Op Den Camp H."/>
            <person name="Overmann J."/>
            <person name="Amann R."/>
            <person name="Jetten M.S.M."/>
            <person name="Mascher T."/>
            <person name="Medema M.H."/>
            <person name="Devos D.P."/>
            <person name="Kaster A.-K."/>
            <person name="Ovreas L."/>
            <person name="Rohde M."/>
            <person name="Galperin M.Y."/>
            <person name="Jogler C."/>
        </authorList>
    </citation>
    <scope>NUCLEOTIDE SEQUENCE [LARGE SCALE GENOMIC DNA]</scope>
    <source>
        <strain evidence="3 4">Pla108</strain>
    </source>
</reference>
<sequence precursor="true">MLRYSTFAPLALVLAFAAASPAQTIRFQTSAGAFDMLLNPTGNADLQPLVDNMIANVGAGVYHNSVVNRAVDDFVLQIGSFQADSALLGDVPQFGFDSTKSFDPVIVDSNGDGQVDFNTSGLTNTIGTVSLALSSAGPNSGSASFFINLTDNSFLDSQGFVPFATIADLTTVDRIMALDKIDLSAAVGQSGSLAYTDVPLASDGDLVVIETASVISQDSHVFVGPLRDAYGLDDLPMAGDASELANLNAIVDNALSSMGTSNASSAAAFASAVPEPTTVLLAMIGLVAAAHRRQAAK</sequence>
<dbReference type="Pfam" id="PF00160">
    <property type="entry name" value="Pro_isomerase"/>
    <property type="match status" value="1"/>
</dbReference>
<dbReference type="RefSeq" id="WP_146446002.1">
    <property type="nucleotide sequence ID" value="NZ_SJPR01000004.1"/>
</dbReference>
<evidence type="ECO:0000256" key="1">
    <source>
        <dbReference type="SAM" id="SignalP"/>
    </source>
</evidence>
<dbReference type="Pfam" id="PF07589">
    <property type="entry name" value="PEP-CTERM"/>
    <property type="match status" value="1"/>
</dbReference>
<keyword evidence="4" id="KW-1185">Reference proteome</keyword>
<dbReference type="EMBL" id="SJPR01000004">
    <property type="protein sequence ID" value="TWT95858.1"/>
    <property type="molecule type" value="Genomic_DNA"/>
</dbReference>
<dbReference type="EC" id="5.2.1.8" evidence="3"/>
<dbReference type="InterPro" id="IPR029000">
    <property type="entry name" value="Cyclophilin-like_dom_sf"/>
</dbReference>
<evidence type="ECO:0000313" key="4">
    <source>
        <dbReference type="Proteomes" id="UP000317421"/>
    </source>
</evidence>
<proteinExistence type="predicted"/>